<dbReference type="Pfam" id="PF00126">
    <property type="entry name" value="HTH_1"/>
    <property type="match status" value="1"/>
</dbReference>
<keyword evidence="2" id="KW-0805">Transcription regulation</keyword>
<evidence type="ECO:0000256" key="5">
    <source>
        <dbReference type="SAM" id="MobiDB-lite"/>
    </source>
</evidence>
<reference evidence="7 8" key="1">
    <citation type="submission" date="2020-04" db="EMBL/GenBank/DDBJ databases">
        <authorList>
            <person name="De Canck E."/>
        </authorList>
    </citation>
    <scope>NUCLEOTIDE SEQUENCE [LARGE SCALE GENOMIC DNA]</scope>
    <source>
        <strain evidence="7 8">LMG 28138</strain>
    </source>
</reference>
<dbReference type="CDD" id="cd08422">
    <property type="entry name" value="PBP2_CrgA_like"/>
    <property type="match status" value="1"/>
</dbReference>
<dbReference type="AlphaFoldDB" id="A0A6S7BDL0"/>
<keyword evidence="8" id="KW-1185">Reference proteome</keyword>
<keyword evidence="3" id="KW-0238">DNA-binding</keyword>
<feature type="region of interest" description="Disordered" evidence="5">
    <location>
        <begin position="348"/>
        <end position="369"/>
    </location>
</feature>
<organism evidence="7 8">
    <name type="scientific">Pararobbsia alpina</name>
    <dbReference type="NCBI Taxonomy" id="621374"/>
    <lineage>
        <taxon>Bacteria</taxon>
        <taxon>Pseudomonadati</taxon>
        <taxon>Pseudomonadota</taxon>
        <taxon>Betaproteobacteria</taxon>
        <taxon>Burkholderiales</taxon>
        <taxon>Burkholderiaceae</taxon>
        <taxon>Pararobbsia</taxon>
    </lineage>
</organism>
<comment type="similarity">
    <text evidence="1">Belongs to the LysR transcriptional regulatory family.</text>
</comment>
<protein>
    <submittedName>
        <fullName evidence="7">HTH-type transcriptional regulator ArgP</fullName>
    </submittedName>
</protein>
<dbReference type="GO" id="GO:0043565">
    <property type="term" value="F:sequence-specific DNA binding"/>
    <property type="evidence" value="ECO:0007669"/>
    <property type="project" value="TreeGrafter"/>
</dbReference>
<dbReference type="SUPFAM" id="SSF46785">
    <property type="entry name" value="Winged helix' DNA-binding domain"/>
    <property type="match status" value="1"/>
</dbReference>
<evidence type="ECO:0000313" key="7">
    <source>
        <dbReference type="EMBL" id="CAB3796699.1"/>
    </source>
</evidence>
<dbReference type="EMBL" id="CADIKM010000024">
    <property type="protein sequence ID" value="CAB3796699.1"/>
    <property type="molecule type" value="Genomic_DNA"/>
</dbReference>
<feature type="domain" description="HTH lysR-type" evidence="6">
    <location>
        <begin position="1"/>
        <end position="59"/>
    </location>
</feature>
<dbReference type="InterPro" id="IPR036388">
    <property type="entry name" value="WH-like_DNA-bd_sf"/>
</dbReference>
<sequence>MDTLQNMRVFMRVVETGSFTAAAQQMATTTAHVSRSISDLETHLRTRLLNRTTRRLAMTEAGERYLHRCEQIVAYVDEAEAEARHAQARPAGTLRLHAMSSLAQHYLMSAIARYHEKYPEVFVDLTLSQRMPDLLEEGLDVSMIVSSQLPDSGLISQKLGESRTIVCASPRYLARRGTPSTLADLAAHDCVQLQTASVFASDRWTFAGADGEQTITVRGPLRVNGAESLRSALEAGMGIGILPAFSALESMRNCSLVRILPEYTLPALSVYALYPSRQYLDAKIRAWVELLRVQVTEAMAADDTELCALPCARAGAAATAVAAFEAAQAQAAAASAGAAHAHGVPETIQGAKGQRAGSHVNVGSATLDT</sequence>
<dbReference type="Proteomes" id="UP000494115">
    <property type="component" value="Unassembled WGS sequence"/>
</dbReference>
<gene>
    <name evidence="7" type="primary">argP</name>
    <name evidence="7" type="ORF">LMG28138_04132</name>
</gene>
<evidence type="ECO:0000313" key="8">
    <source>
        <dbReference type="Proteomes" id="UP000494115"/>
    </source>
</evidence>
<dbReference type="SUPFAM" id="SSF53850">
    <property type="entry name" value="Periplasmic binding protein-like II"/>
    <property type="match status" value="1"/>
</dbReference>
<evidence type="ECO:0000259" key="6">
    <source>
        <dbReference type="PROSITE" id="PS50931"/>
    </source>
</evidence>
<dbReference type="GO" id="GO:0003700">
    <property type="term" value="F:DNA-binding transcription factor activity"/>
    <property type="evidence" value="ECO:0007669"/>
    <property type="project" value="InterPro"/>
</dbReference>
<dbReference type="FunFam" id="1.10.10.10:FF:000001">
    <property type="entry name" value="LysR family transcriptional regulator"/>
    <property type="match status" value="1"/>
</dbReference>
<dbReference type="GO" id="GO:0006351">
    <property type="term" value="P:DNA-templated transcription"/>
    <property type="evidence" value="ECO:0007669"/>
    <property type="project" value="TreeGrafter"/>
</dbReference>
<dbReference type="PROSITE" id="PS50931">
    <property type="entry name" value="HTH_LYSR"/>
    <property type="match status" value="1"/>
</dbReference>
<dbReference type="PANTHER" id="PTHR30537">
    <property type="entry name" value="HTH-TYPE TRANSCRIPTIONAL REGULATOR"/>
    <property type="match status" value="1"/>
</dbReference>
<evidence type="ECO:0000256" key="1">
    <source>
        <dbReference type="ARBA" id="ARBA00009437"/>
    </source>
</evidence>
<dbReference type="PANTHER" id="PTHR30537:SF5">
    <property type="entry name" value="HTH-TYPE TRANSCRIPTIONAL ACTIVATOR TTDR-RELATED"/>
    <property type="match status" value="1"/>
</dbReference>
<keyword evidence="4" id="KW-0804">Transcription</keyword>
<dbReference type="InterPro" id="IPR058163">
    <property type="entry name" value="LysR-type_TF_proteobact-type"/>
</dbReference>
<evidence type="ECO:0000256" key="4">
    <source>
        <dbReference type="ARBA" id="ARBA00023163"/>
    </source>
</evidence>
<dbReference type="Pfam" id="PF03466">
    <property type="entry name" value="LysR_substrate"/>
    <property type="match status" value="1"/>
</dbReference>
<proteinExistence type="inferred from homology"/>
<dbReference type="InterPro" id="IPR000847">
    <property type="entry name" value="LysR_HTH_N"/>
</dbReference>
<name>A0A6S7BDL0_9BURK</name>
<evidence type="ECO:0000256" key="3">
    <source>
        <dbReference type="ARBA" id="ARBA00023125"/>
    </source>
</evidence>
<evidence type="ECO:0000256" key="2">
    <source>
        <dbReference type="ARBA" id="ARBA00023015"/>
    </source>
</evidence>
<dbReference type="InterPro" id="IPR005119">
    <property type="entry name" value="LysR_subst-bd"/>
</dbReference>
<dbReference type="Gene3D" id="3.40.190.290">
    <property type="match status" value="1"/>
</dbReference>
<dbReference type="Gene3D" id="1.10.10.10">
    <property type="entry name" value="Winged helix-like DNA-binding domain superfamily/Winged helix DNA-binding domain"/>
    <property type="match status" value="1"/>
</dbReference>
<accession>A0A6S7BDL0</accession>
<dbReference type="InterPro" id="IPR036390">
    <property type="entry name" value="WH_DNA-bd_sf"/>
</dbReference>